<sequence>MNMPKPLLYGFTSKPLPMHKPSIFSLCRFNSANCFLAALNSLITLVIAAAPPAKLPTAESPANIGMSGRIPPVFGIGIMRGSFTDESFMDSLAAAIASSIAIFLHLGFSFCKCFLV</sequence>
<keyword evidence="1" id="KW-0472">Membrane</keyword>
<feature type="transmembrane region" description="Helical" evidence="1">
    <location>
        <begin position="92"/>
        <end position="115"/>
    </location>
</feature>
<protein>
    <submittedName>
        <fullName evidence="2">Uncharacterized protein</fullName>
    </submittedName>
</protein>
<organism evidence="2 3">
    <name type="scientific">Plutella xylostella</name>
    <name type="common">Diamondback moth</name>
    <name type="synonym">Plutella maculipennis</name>
    <dbReference type="NCBI Taxonomy" id="51655"/>
    <lineage>
        <taxon>Eukaryota</taxon>
        <taxon>Metazoa</taxon>
        <taxon>Ecdysozoa</taxon>
        <taxon>Arthropoda</taxon>
        <taxon>Hexapoda</taxon>
        <taxon>Insecta</taxon>
        <taxon>Pterygota</taxon>
        <taxon>Neoptera</taxon>
        <taxon>Endopterygota</taxon>
        <taxon>Lepidoptera</taxon>
        <taxon>Glossata</taxon>
        <taxon>Ditrysia</taxon>
        <taxon>Yponomeutoidea</taxon>
        <taxon>Plutellidae</taxon>
        <taxon>Plutella</taxon>
    </lineage>
</organism>
<comment type="caution">
    <text evidence="2">The sequence shown here is derived from an EMBL/GenBank/DDBJ whole genome shotgun (WGS) entry which is preliminary data.</text>
</comment>
<reference evidence="2 3" key="1">
    <citation type="submission" date="2021-06" db="EMBL/GenBank/DDBJ databases">
        <title>A haploid diamondback moth (Plutella xylostella L.) genome assembly resolves 31 chromosomes and identifies a diamide resistance mutation.</title>
        <authorList>
            <person name="Ward C.M."/>
            <person name="Perry K.D."/>
            <person name="Baker G."/>
            <person name="Powis K."/>
            <person name="Heckel D.G."/>
            <person name="Baxter S.W."/>
        </authorList>
    </citation>
    <scope>NUCLEOTIDE SEQUENCE [LARGE SCALE GENOMIC DNA]</scope>
    <source>
        <strain evidence="2 3">LV</strain>
        <tissue evidence="2">Single pupa</tissue>
    </source>
</reference>
<evidence type="ECO:0000313" key="2">
    <source>
        <dbReference type="EMBL" id="KAG7312228.1"/>
    </source>
</evidence>
<accession>A0ABQ7R4N0</accession>
<proteinExistence type="predicted"/>
<dbReference type="Proteomes" id="UP000823941">
    <property type="component" value="Chromosome 3"/>
</dbReference>
<keyword evidence="1" id="KW-0812">Transmembrane</keyword>
<evidence type="ECO:0000313" key="3">
    <source>
        <dbReference type="Proteomes" id="UP000823941"/>
    </source>
</evidence>
<keyword evidence="1" id="KW-1133">Transmembrane helix</keyword>
<dbReference type="EMBL" id="JAHIBW010000003">
    <property type="protein sequence ID" value="KAG7312228.1"/>
    <property type="molecule type" value="Genomic_DNA"/>
</dbReference>
<name>A0ABQ7R4N0_PLUXY</name>
<keyword evidence="3" id="KW-1185">Reference proteome</keyword>
<evidence type="ECO:0000256" key="1">
    <source>
        <dbReference type="SAM" id="Phobius"/>
    </source>
</evidence>
<gene>
    <name evidence="2" type="ORF">JYU34_001700</name>
</gene>